<proteinExistence type="predicted"/>
<evidence type="ECO:0000313" key="1">
    <source>
        <dbReference type="EMBL" id="VTQ97700.1"/>
    </source>
</evidence>
<organism evidence="1 2">
    <name type="scientific">Pseudomonas synxantha</name>
    <dbReference type="NCBI Taxonomy" id="47883"/>
    <lineage>
        <taxon>Bacteria</taxon>
        <taxon>Pseudomonadati</taxon>
        <taxon>Pseudomonadota</taxon>
        <taxon>Gammaproteobacteria</taxon>
        <taxon>Pseudomonadales</taxon>
        <taxon>Pseudomonadaceae</taxon>
        <taxon>Pseudomonas</taxon>
    </lineage>
</organism>
<dbReference type="GeneID" id="61831332"/>
<gene>
    <name evidence="1" type="ORF">NCTC10696_02143</name>
</gene>
<evidence type="ECO:0000313" key="2">
    <source>
        <dbReference type="Proteomes" id="UP000306562"/>
    </source>
</evidence>
<protein>
    <submittedName>
        <fullName evidence="1">Uncharacterized protein</fullName>
    </submittedName>
</protein>
<dbReference type="Proteomes" id="UP000306562">
    <property type="component" value="Chromosome"/>
</dbReference>
<sequence length="61" mass="6560">MTQTAKSEIEAYSANLEAIAETLASQAVELMNAGLIDLGEAALEQSVKLRDAIERLRAIDL</sequence>
<dbReference type="RefSeq" id="WP_124356191.1">
    <property type="nucleotide sequence ID" value="NZ_CBCSGQ010000008.1"/>
</dbReference>
<accession>A0AAX3I4U0</accession>
<reference evidence="1 2" key="1">
    <citation type="submission" date="2019-05" db="EMBL/GenBank/DDBJ databases">
        <authorList>
            <consortium name="Pathogen Informatics"/>
        </authorList>
    </citation>
    <scope>NUCLEOTIDE SEQUENCE [LARGE SCALE GENOMIC DNA]</scope>
    <source>
        <strain evidence="1 2">NCTC10696</strain>
    </source>
</reference>
<dbReference type="AlphaFoldDB" id="A0AAX3I4U0"/>
<name>A0AAX3I4U0_9PSED</name>
<dbReference type="EMBL" id="LR590482">
    <property type="protein sequence ID" value="VTQ97700.1"/>
    <property type="molecule type" value="Genomic_DNA"/>
</dbReference>